<comment type="subcellular location">
    <subcellularLocation>
        <location evidence="1">Membrane</location>
        <topology evidence="1">Multi-pass membrane protein</topology>
    </subcellularLocation>
</comment>
<proteinExistence type="inferred from homology"/>
<dbReference type="Pfam" id="PF00230">
    <property type="entry name" value="MIP"/>
    <property type="match status" value="1"/>
</dbReference>
<organism evidence="7 8">
    <name type="scientific">Rhododendron griersonianum</name>
    <dbReference type="NCBI Taxonomy" id="479676"/>
    <lineage>
        <taxon>Eukaryota</taxon>
        <taxon>Viridiplantae</taxon>
        <taxon>Streptophyta</taxon>
        <taxon>Embryophyta</taxon>
        <taxon>Tracheophyta</taxon>
        <taxon>Spermatophyta</taxon>
        <taxon>Magnoliopsida</taxon>
        <taxon>eudicotyledons</taxon>
        <taxon>Gunneridae</taxon>
        <taxon>Pentapetalae</taxon>
        <taxon>asterids</taxon>
        <taxon>Ericales</taxon>
        <taxon>Ericaceae</taxon>
        <taxon>Ericoideae</taxon>
        <taxon>Rhodoreae</taxon>
        <taxon>Rhododendron</taxon>
    </lineage>
</organism>
<keyword evidence="3 6" id="KW-1133">Transmembrane helix</keyword>
<feature type="transmembrane region" description="Helical" evidence="6">
    <location>
        <begin position="98"/>
        <end position="123"/>
    </location>
</feature>
<dbReference type="EMBL" id="JACTNZ010000003">
    <property type="protein sequence ID" value="KAG5557932.1"/>
    <property type="molecule type" value="Genomic_DNA"/>
</dbReference>
<evidence type="ECO:0000256" key="6">
    <source>
        <dbReference type="SAM" id="Phobius"/>
    </source>
</evidence>
<gene>
    <name evidence="7" type="ORF">RHGRI_007996</name>
</gene>
<comment type="similarity">
    <text evidence="5">Belongs to the MIP/aquaporin (TC 1.A.8) family.</text>
</comment>
<evidence type="ECO:0000313" key="7">
    <source>
        <dbReference type="EMBL" id="KAG5557932.1"/>
    </source>
</evidence>
<dbReference type="GO" id="GO:0015267">
    <property type="term" value="F:channel activity"/>
    <property type="evidence" value="ECO:0007669"/>
    <property type="project" value="InterPro"/>
</dbReference>
<evidence type="ECO:0000256" key="4">
    <source>
        <dbReference type="ARBA" id="ARBA00023136"/>
    </source>
</evidence>
<feature type="transmembrane region" description="Helical" evidence="6">
    <location>
        <begin position="57"/>
        <end position="78"/>
    </location>
</feature>
<name>A0AAV6KYZ9_9ERIC</name>
<keyword evidence="2 5" id="KW-0812">Transmembrane</keyword>
<dbReference type="SUPFAM" id="SSF81338">
    <property type="entry name" value="Aquaporin-like"/>
    <property type="match status" value="1"/>
</dbReference>
<evidence type="ECO:0000256" key="5">
    <source>
        <dbReference type="RuleBase" id="RU000477"/>
    </source>
</evidence>
<dbReference type="AlphaFoldDB" id="A0AAV6KYZ9"/>
<dbReference type="Proteomes" id="UP000823749">
    <property type="component" value="Chromosome 3"/>
</dbReference>
<dbReference type="PANTHER" id="PTHR45687">
    <property type="entry name" value="AQUAPORIN OR AQUAGLYCEROPORIN RELATED"/>
    <property type="match status" value="1"/>
</dbReference>
<protein>
    <submittedName>
        <fullName evidence="7">Uncharacterized protein</fullName>
    </submittedName>
</protein>
<evidence type="ECO:0000256" key="2">
    <source>
        <dbReference type="ARBA" id="ARBA00022692"/>
    </source>
</evidence>
<keyword evidence="5" id="KW-0813">Transport</keyword>
<evidence type="ECO:0000256" key="3">
    <source>
        <dbReference type="ARBA" id="ARBA00022989"/>
    </source>
</evidence>
<dbReference type="GO" id="GO:0016020">
    <property type="term" value="C:membrane"/>
    <property type="evidence" value="ECO:0007669"/>
    <property type="project" value="UniProtKB-SubCell"/>
</dbReference>
<dbReference type="PRINTS" id="PR00783">
    <property type="entry name" value="MINTRINSICP"/>
</dbReference>
<keyword evidence="4 6" id="KW-0472">Membrane</keyword>
<dbReference type="InterPro" id="IPR034294">
    <property type="entry name" value="Aquaporin_transptr"/>
</dbReference>
<sequence>MEWKEEDVREGATKFPERPLIGTAAQGGCDKDYMEPPPAPLFERGELTSWSFYRAGIAEFVATFLFLYILVLTVMGVVQSPDKCSSVGPQGIAWATGGTIFVLVYCTAGISGFPTLLFFLLFLCANISPRGCLCFSHAQDLDLIFMQLEVAQGKMWMPGPSSAEEPLRCVALPKWHSFGIENKALEFRQNNVVSVLFYS</sequence>
<dbReference type="InterPro" id="IPR000425">
    <property type="entry name" value="MIP"/>
</dbReference>
<evidence type="ECO:0000313" key="8">
    <source>
        <dbReference type="Proteomes" id="UP000823749"/>
    </source>
</evidence>
<keyword evidence="8" id="KW-1185">Reference proteome</keyword>
<dbReference type="InterPro" id="IPR023271">
    <property type="entry name" value="Aquaporin-like"/>
</dbReference>
<comment type="caution">
    <text evidence="7">The sequence shown here is derived from an EMBL/GenBank/DDBJ whole genome shotgun (WGS) entry which is preliminary data.</text>
</comment>
<accession>A0AAV6KYZ9</accession>
<dbReference type="Gene3D" id="1.20.1080.10">
    <property type="entry name" value="Glycerol uptake facilitator protein"/>
    <property type="match status" value="1"/>
</dbReference>
<evidence type="ECO:0000256" key="1">
    <source>
        <dbReference type="ARBA" id="ARBA00004141"/>
    </source>
</evidence>
<reference evidence="7" key="1">
    <citation type="submission" date="2020-08" db="EMBL/GenBank/DDBJ databases">
        <title>Plant Genome Project.</title>
        <authorList>
            <person name="Zhang R.-G."/>
        </authorList>
    </citation>
    <scope>NUCLEOTIDE SEQUENCE</scope>
    <source>
        <strain evidence="7">WSP0</strain>
        <tissue evidence="7">Leaf</tissue>
    </source>
</reference>